<evidence type="ECO:0000256" key="1">
    <source>
        <dbReference type="SAM" id="MobiDB-lite"/>
    </source>
</evidence>
<feature type="region of interest" description="Disordered" evidence="1">
    <location>
        <begin position="487"/>
        <end position="565"/>
    </location>
</feature>
<feature type="region of interest" description="Disordered" evidence="1">
    <location>
        <begin position="246"/>
        <end position="278"/>
    </location>
</feature>
<proteinExistence type="predicted"/>
<feature type="compositionally biased region" description="Polar residues" evidence="1">
    <location>
        <begin position="536"/>
        <end position="565"/>
    </location>
</feature>
<dbReference type="EMBL" id="PJQL01000467">
    <property type="protein sequence ID" value="RCH95444.1"/>
    <property type="molecule type" value="Genomic_DNA"/>
</dbReference>
<keyword evidence="3" id="KW-1185">Reference proteome</keyword>
<feature type="region of interest" description="Disordered" evidence="1">
    <location>
        <begin position="610"/>
        <end position="635"/>
    </location>
</feature>
<sequence length="635" mass="73124">MTKRTKQNNEQAPQLQQGFTPERQQEQALFLEPFYERLMGITFSESAAAIEHCRDLCAEYGFTVKQEASTHRNIYVYCSREGLPDSLRNPKSNPQRKRPSKRCDCRWRVVLFENEGRWEFRKSLNPEAGKHNHELMHPDEIERSWPKEVTDLICELARLRMTTQDIRTRVQAQFPHIHWNERRFYNRLSEERQKIKQRDTTERTHDLCQFWSKICALTAGNEELTQFVKGELSTLYQILSEAAQVDDSSLPPPTVFTDETTPEEENNSRRMSKQATTSMPKGYLAVDVPRQTYYIKIHNQRLIQEAQVLRTQRRRTLSMDAQTYMMEPERKMIKKGKGRENSLMTTSTTDDRLPPDPIYPYHPYPNSRASSTPSTPTANTVPVLAAPTAQSQRQPHQRQAQMSSFVYYDSGSMSLDSPLSGYVHPQFQNTYHMNTAPSPSSFNPDMQFPFDPSHPSIVRGNETNNPNNTIHPVLQTNAMVHKTPLPQTLSLQHPPYQQQQQQQQQTHSQSQQHPQRQQTPSQPSPSQPSPSHQTTNTDISNDTTPPMYSMNPLSGASGKQPSSSQIRMYDSAQGNMMARTLAPVEAQQQSYHHNLYMRQASHHPGANAIMPMYSQQQQQQQQQSQSQSQQQPQSN</sequence>
<dbReference type="OrthoDB" id="5573160at2759"/>
<dbReference type="AlphaFoldDB" id="A0A367JZQ6"/>
<protein>
    <recommendedName>
        <fullName evidence="4">FAR1 domain-containing protein</fullName>
    </recommendedName>
</protein>
<accession>A0A367JZQ6</accession>
<evidence type="ECO:0000313" key="2">
    <source>
        <dbReference type="EMBL" id="RCH95444.1"/>
    </source>
</evidence>
<gene>
    <name evidence="2" type="ORF">CU097_014108</name>
</gene>
<evidence type="ECO:0000313" key="3">
    <source>
        <dbReference type="Proteomes" id="UP000252139"/>
    </source>
</evidence>
<feature type="region of interest" description="Disordered" evidence="1">
    <location>
        <begin position="1"/>
        <end position="22"/>
    </location>
</feature>
<reference evidence="2 3" key="1">
    <citation type="journal article" date="2018" name="G3 (Bethesda)">
        <title>Phylogenetic and Phylogenomic Definition of Rhizopus Species.</title>
        <authorList>
            <person name="Gryganskyi A.P."/>
            <person name="Golan J."/>
            <person name="Dolatabadi S."/>
            <person name="Mondo S."/>
            <person name="Robb S."/>
            <person name="Idnurm A."/>
            <person name="Muszewska A."/>
            <person name="Steczkiewicz K."/>
            <person name="Masonjones S."/>
            <person name="Liao H.L."/>
            <person name="Gajdeczka M.T."/>
            <person name="Anike F."/>
            <person name="Vuek A."/>
            <person name="Anishchenko I.M."/>
            <person name="Voigt K."/>
            <person name="de Hoog G.S."/>
            <person name="Smith M.E."/>
            <person name="Heitman J."/>
            <person name="Vilgalys R."/>
            <person name="Stajich J.E."/>
        </authorList>
    </citation>
    <scope>NUCLEOTIDE SEQUENCE [LARGE SCALE GENOMIC DNA]</scope>
    <source>
        <strain evidence="2 3">CBS 357.93</strain>
    </source>
</reference>
<dbReference type="STRING" id="86630.A0A367JZQ6"/>
<feature type="region of interest" description="Disordered" evidence="1">
    <location>
        <begin position="451"/>
        <end position="471"/>
    </location>
</feature>
<feature type="compositionally biased region" description="Low complexity" evidence="1">
    <location>
        <begin position="364"/>
        <end position="380"/>
    </location>
</feature>
<organism evidence="2 3">
    <name type="scientific">Rhizopus azygosporus</name>
    <name type="common">Rhizopus microsporus var. azygosporus</name>
    <dbReference type="NCBI Taxonomy" id="86630"/>
    <lineage>
        <taxon>Eukaryota</taxon>
        <taxon>Fungi</taxon>
        <taxon>Fungi incertae sedis</taxon>
        <taxon>Mucoromycota</taxon>
        <taxon>Mucoromycotina</taxon>
        <taxon>Mucoromycetes</taxon>
        <taxon>Mucorales</taxon>
        <taxon>Mucorineae</taxon>
        <taxon>Rhizopodaceae</taxon>
        <taxon>Rhizopus</taxon>
    </lineage>
</organism>
<feature type="compositionally biased region" description="Low complexity" evidence="1">
    <location>
        <begin position="492"/>
        <end position="521"/>
    </location>
</feature>
<dbReference type="Proteomes" id="UP000252139">
    <property type="component" value="Unassembled WGS sequence"/>
</dbReference>
<feature type="compositionally biased region" description="Polar residues" evidence="1">
    <location>
        <begin position="8"/>
        <end position="19"/>
    </location>
</feature>
<name>A0A367JZQ6_RHIAZ</name>
<comment type="caution">
    <text evidence="2">The sequence shown here is derived from an EMBL/GenBank/DDBJ whole genome shotgun (WGS) entry which is preliminary data.</text>
</comment>
<feature type="region of interest" description="Disordered" evidence="1">
    <location>
        <begin position="335"/>
        <end position="380"/>
    </location>
</feature>
<feature type="compositionally biased region" description="Polar residues" evidence="1">
    <location>
        <begin position="461"/>
        <end position="471"/>
    </location>
</feature>
<feature type="compositionally biased region" description="Low complexity" evidence="1">
    <location>
        <begin position="614"/>
        <end position="635"/>
    </location>
</feature>
<evidence type="ECO:0008006" key="4">
    <source>
        <dbReference type="Google" id="ProtNLM"/>
    </source>
</evidence>